<dbReference type="OrthoDB" id="6502080at2759"/>
<gene>
    <name evidence="3" type="ORF">ONB1V03_LOCUS22178</name>
</gene>
<dbReference type="SUPFAM" id="SSF52058">
    <property type="entry name" value="L domain-like"/>
    <property type="match status" value="1"/>
</dbReference>
<dbReference type="AlphaFoldDB" id="A0A7R9R0R4"/>
<dbReference type="EMBL" id="OC962525">
    <property type="protein sequence ID" value="CAD7665621.1"/>
    <property type="molecule type" value="Genomic_DNA"/>
</dbReference>
<dbReference type="InterPro" id="IPR003591">
    <property type="entry name" value="Leu-rich_rpt_typical-subtyp"/>
</dbReference>
<evidence type="ECO:0000256" key="2">
    <source>
        <dbReference type="ARBA" id="ARBA00022737"/>
    </source>
</evidence>
<evidence type="ECO:0000256" key="1">
    <source>
        <dbReference type="ARBA" id="ARBA00022614"/>
    </source>
</evidence>
<dbReference type="PROSITE" id="PS51450">
    <property type="entry name" value="LRR"/>
    <property type="match status" value="1"/>
</dbReference>
<accession>A0A7R9R0R4</accession>
<keyword evidence="4" id="KW-1185">Reference proteome</keyword>
<keyword evidence="1" id="KW-0433">Leucine-rich repeat</keyword>
<feature type="non-terminal residue" evidence="3">
    <location>
        <position position="80"/>
    </location>
</feature>
<dbReference type="EMBL" id="CAJPVJ010047700">
    <property type="protein sequence ID" value="CAG2182757.1"/>
    <property type="molecule type" value="Genomic_DNA"/>
</dbReference>
<organism evidence="3">
    <name type="scientific">Oppiella nova</name>
    <dbReference type="NCBI Taxonomy" id="334625"/>
    <lineage>
        <taxon>Eukaryota</taxon>
        <taxon>Metazoa</taxon>
        <taxon>Ecdysozoa</taxon>
        <taxon>Arthropoda</taxon>
        <taxon>Chelicerata</taxon>
        <taxon>Arachnida</taxon>
        <taxon>Acari</taxon>
        <taxon>Acariformes</taxon>
        <taxon>Sarcoptiformes</taxon>
        <taxon>Oribatida</taxon>
        <taxon>Brachypylina</taxon>
        <taxon>Oppioidea</taxon>
        <taxon>Oppiidae</taxon>
        <taxon>Oppiella</taxon>
    </lineage>
</organism>
<dbReference type="InterPro" id="IPR001611">
    <property type="entry name" value="Leu-rich_rpt"/>
</dbReference>
<protein>
    <submittedName>
        <fullName evidence="3">Uncharacterized protein</fullName>
    </submittedName>
</protein>
<sequence>SYVVFDSILNNNRIKRIANSGIFKKLSILQELDLRNNEITDIEDDSFSGAHSLADLLITENKLNQIRPEMLAGLKNITNV</sequence>
<evidence type="ECO:0000313" key="3">
    <source>
        <dbReference type="EMBL" id="CAD7665621.1"/>
    </source>
</evidence>
<dbReference type="PANTHER" id="PTHR24366">
    <property type="entry name" value="IG(IMMUNOGLOBULIN) AND LRR(LEUCINE RICH REPEAT) DOMAINS"/>
    <property type="match status" value="1"/>
</dbReference>
<dbReference type="PANTHER" id="PTHR24366:SF96">
    <property type="entry name" value="LEUCINE RICH REPEAT CONTAINING 53"/>
    <property type="match status" value="1"/>
</dbReference>
<dbReference type="Pfam" id="PF13855">
    <property type="entry name" value="LRR_8"/>
    <property type="match status" value="1"/>
</dbReference>
<dbReference type="Gene3D" id="3.80.10.10">
    <property type="entry name" value="Ribonuclease Inhibitor"/>
    <property type="match status" value="1"/>
</dbReference>
<reference evidence="3" key="1">
    <citation type="submission" date="2020-11" db="EMBL/GenBank/DDBJ databases">
        <authorList>
            <person name="Tran Van P."/>
        </authorList>
    </citation>
    <scope>NUCLEOTIDE SEQUENCE</scope>
</reference>
<dbReference type="SMART" id="SM00369">
    <property type="entry name" value="LRR_TYP"/>
    <property type="match status" value="1"/>
</dbReference>
<name>A0A7R9R0R4_9ACAR</name>
<dbReference type="InterPro" id="IPR032675">
    <property type="entry name" value="LRR_dom_sf"/>
</dbReference>
<proteinExistence type="predicted"/>
<keyword evidence="2" id="KW-0677">Repeat</keyword>
<evidence type="ECO:0000313" key="4">
    <source>
        <dbReference type="Proteomes" id="UP000728032"/>
    </source>
</evidence>
<dbReference type="Proteomes" id="UP000728032">
    <property type="component" value="Unassembled WGS sequence"/>
</dbReference>
<feature type="non-terminal residue" evidence="3">
    <location>
        <position position="1"/>
    </location>
</feature>